<evidence type="ECO:0000313" key="4">
    <source>
        <dbReference type="Proteomes" id="UP000002852"/>
    </source>
</evidence>
<keyword evidence="4" id="KW-1185">Reference proteome</keyword>
<feature type="compositionally biased region" description="Acidic residues" evidence="1">
    <location>
        <begin position="115"/>
        <end position="128"/>
    </location>
</feature>
<reference evidence="3" key="4">
    <citation type="submission" date="2025-09" db="UniProtKB">
        <authorList>
            <consortium name="Ensembl"/>
        </authorList>
    </citation>
    <scope>IDENTIFICATION</scope>
    <source>
        <strain evidence="3">JP 163 A</strain>
    </source>
</reference>
<feature type="region of interest" description="Disordered" evidence="1">
    <location>
        <begin position="61"/>
        <end position="85"/>
    </location>
</feature>
<reference evidence="4" key="1">
    <citation type="submission" date="2012-01" db="EMBL/GenBank/DDBJ databases">
        <authorList>
            <person name="Walter R."/>
            <person name="Schartl M."/>
            <person name="Warren W."/>
        </authorList>
    </citation>
    <scope>NUCLEOTIDE SEQUENCE [LARGE SCALE GENOMIC DNA]</scope>
    <source>
        <strain evidence="4">JP 163 A</strain>
    </source>
</reference>
<dbReference type="AlphaFoldDB" id="A0A3B5Q1C6"/>
<name>A0A3B5Q1C6_XIPMA</name>
<feature type="transmembrane region" description="Helical" evidence="2">
    <location>
        <begin position="12"/>
        <end position="35"/>
    </location>
</feature>
<reference evidence="4" key="2">
    <citation type="journal article" date="2013" name="Nat. Genet.">
        <title>The genome of the platyfish, Xiphophorus maculatus, provides insights into evolutionary adaptation and several complex traits.</title>
        <authorList>
            <person name="Schartl M."/>
            <person name="Walter R.B."/>
            <person name="Shen Y."/>
            <person name="Garcia T."/>
            <person name="Catchen J."/>
            <person name="Amores A."/>
            <person name="Braasch I."/>
            <person name="Chalopin D."/>
            <person name="Volff J.N."/>
            <person name="Lesch K.P."/>
            <person name="Bisazza A."/>
            <person name="Minx P."/>
            <person name="Hillier L."/>
            <person name="Wilson R.K."/>
            <person name="Fuerstenberg S."/>
            <person name="Boore J."/>
            <person name="Searle S."/>
            <person name="Postlethwait J.H."/>
            <person name="Warren W.C."/>
        </authorList>
    </citation>
    <scope>NUCLEOTIDE SEQUENCE [LARGE SCALE GENOMIC DNA]</scope>
    <source>
        <strain evidence="4">JP 163 A</strain>
    </source>
</reference>
<feature type="region of interest" description="Disordered" evidence="1">
    <location>
        <begin position="98"/>
        <end position="136"/>
    </location>
</feature>
<reference evidence="3" key="3">
    <citation type="submission" date="2025-08" db="UniProtKB">
        <authorList>
            <consortium name="Ensembl"/>
        </authorList>
    </citation>
    <scope>IDENTIFICATION</scope>
    <source>
        <strain evidence="3">JP 163 A</strain>
    </source>
</reference>
<proteinExistence type="predicted"/>
<accession>A0A3B5Q1C6</accession>
<dbReference type="STRING" id="8083.ENSXMAP00000024064"/>
<feature type="compositionally biased region" description="Polar residues" evidence="1">
    <location>
        <begin position="98"/>
        <end position="113"/>
    </location>
</feature>
<organism evidence="3 4">
    <name type="scientific">Xiphophorus maculatus</name>
    <name type="common">Southern platyfish</name>
    <name type="synonym">Platypoecilus maculatus</name>
    <dbReference type="NCBI Taxonomy" id="8083"/>
    <lineage>
        <taxon>Eukaryota</taxon>
        <taxon>Metazoa</taxon>
        <taxon>Chordata</taxon>
        <taxon>Craniata</taxon>
        <taxon>Vertebrata</taxon>
        <taxon>Euteleostomi</taxon>
        <taxon>Actinopterygii</taxon>
        <taxon>Neopterygii</taxon>
        <taxon>Teleostei</taxon>
        <taxon>Neoteleostei</taxon>
        <taxon>Acanthomorphata</taxon>
        <taxon>Ovalentaria</taxon>
        <taxon>Atherinomorphae</taxon>
        <taxon>Cyprinodontiformes</taxon>
        <taxon>Poeciliidae</taxon>
        <taxon>Poeciliinae</taxon>
        <taxon>Xiphophorus</taxon>
    </lineage>
</organism>
<keyword evidence="2" id="KW-0812">Transmembrane</keyword>
<evidence type="ECO:0000313" key="3">
    <source>
        <dbReference type="Ensembl" id="ENSXMAP00000024064.1"/>
    </source>
</evidence>
<dbReference type="Pfam" id="PF07117">
    <property type="entry name" value="DUF1373"/>
    <property type="match status" value="1"/>
</dbReference>
<protein>
    <submittedName>
        <fullName evidence="3">Uncharacterized protein</fullName>
    </submittedName>
</protein>
<dbReference type="InterPro" id="IPR009803">
    <property type="entry name" value="DUF1373"/>
</dbReference>
<feature type="compositionally biased region" description="Polar residues" evidence="1">
    <location>
        <begin position="61"/>
        <end position="72"/>
    </location>
</feature>
<dbReference type="Proteomes" id="UP000002852">
    <property type="component" value="Unassembled WGS sequence"/>
</dbReference>
<dbReference type="Ensembl" id="ENSXMAT00000040197.1">
    <property type="protein sequence ID" value="ENSXMAP00000024064.1"/>
    <property type="gene ID" value="ENSXMAG00000026648.1"/>
</dbReference>
<evidence type="ECO:0000256" key="2">
    <source>
        <dbReference type="SAM" id="Phobius"/>
    </source>
</evidence>
<dbReference type="InParanoid" id="A0A3B5Q1C6"/>
<sequence length="178" mass="19755">MTIKIYLILSYLLKCVLNFYLQVLWLSLLLIGSIICAHPKQGTIGGQPMWWQVVSSSEQDPSQAVDQSPSGQVGSGSYGNSDSVFTHGTQQVALNDSSPYQCAEESWSSSSGTPGEDEPVFTPVDDEDQPYKSKSRSNRKQLRFLQFRYPPTEPFLLSVFLVWPPSLFLHQMSGASKG</sequence>
<dbReference type="OMA" id="CAEESWS"/>
<keyword evidence="2" id="KW-0472">Membrane</keyword>
<dbReference type="GeneTree" id="ENSGT01050000245029"/>
<keyword evidence="2" id="KW-1133">Transmembrane helix</keyword>
<evidence type="ECO:0000256" key="1">
    <source>
        <dbReference type="SAM" id="MobiDB-lite"/>
    </source>
</evidence>